<feature type="domain" description="HTH tetR-type" evidence="6">
    <location>
        <begin position="85"/>
        <end position="145"/>
    </location>
</feature>
<evidence type="ECO:0000256" key="3">
    <source>
        <dbReference type="ARBA" id="ARBA00023163"/>
    </source>
</evidence>
<evidence type="ECO:0000256" key="2">
    <source>
        <dbReference type="ARBA" id="ARBA00023125"/>
    </source>
</evidence>
<dbReference type="Proteomes" id="UP001501183">
    <property type="component" value="Unassembled WGS sequence"/>
</dbReference>
<dbReference type="InterPro" id="IPR009057">
    <property type="entry name" value="Homeodomain-like_sf"/>
</dbReference>
<keyword evidence="2 4" id="KW-0238">DNA-binding</keyword>
<dbReference type="Gene3D" id="1.10.357.10">
    <property type="entry name" value="Tetracycline Repressor, domain 2"/>
    <property type="match status" value="1"/>
</dbReference>
<gene>
    <name evidence="7" type="ORF">GCM10023094_40240</name>
</gene>
<proteinExistence type="predicted"/>
<dbReference type="PROSITE" id="PS50949">
    <property type="entry name" value="HTH_GNTR"/>
    <property type="match status" value="1"/>
</dbReference>
<dbReference type="SUPFAM" id="SSF46689">
    <property type="entry name" value="Homeodomain-like"/>
    <property type="match status" value="1"/>
</dbReference>
<dbReference type="SUPFAM" id="SSF48498">
    <property type="entry name" value="Tetracyclin repressor-like, C-terminal domain"/>
    <property type="match status" value="1"/>
</dbReference>
<accession>A0ABP8PCL8</accession>
<reference evidence="8" key="1">
    <citation type="journal article" date="2019" name="Int. J. Syst. Evol. Microbiol.">
        <title>The Global Catalogue of Microorganisms (GCM) 10K type strain sequencing project: providing services to taxonomists for standard genome sequencing and annotation.</title>
        <authorList>
            <consortium name="The Broad Institute Genomics Platform"/>
            <consortium name="The Broad Institute Genome Sequencing Center for Infectious Disease"/>
            <person name="Wu L."/>
            <person name="Ma J."/>
        </authorList>
    </citation>
    <scope>NUCLEOTIDE SEQUENCE [LARGE SCALE GENOMIC DNA]</scope>
    <source>
        <strain evidence="8">JCM 32206</strain>
    </source>
</reference>
<sequence length="302" mass="32944">MNPPYLRIAEALRERILSGSLRPGQPVPSTRRIVAEWGVAMATATKALAELRNQGLVQVLPGVGTVVAERPDGGAGDDPVDTPVAQRQAPIVQCAMRIADAEGLEAVSMRRIAAELEVAPMSLYRHVAGKEDLLLLMREAAFGDVPLPAVEEGSWREQLELAATALWSVYRRHPWLARTLSLTRPHPGPNQLQYSEWNLRVLSGLGLDTRTVFLVHLTLFNLVHGSAASLEAEVTEQTATGVDPDRWMRRMNDRGVALIGSGAYPFSARIFLDPVVDFDLDELFASSLATVLDGVEARVARS</sequence>
<dbReference type="Pfam" id="PF00440">
    <property type="entry name" value="TetR_N"/>
    <property type="match status" value="1"/>
</dbReference>
<evidence type="ECO:0000313" key="7">
    <source>
        <dbReference type="EMBL" id="GAA4485430.1"/>
    </source>
</evidence>
<keyword evidence="1" id="KW-0805">Transcription regulation</keyword>
<dbReference type="InterPro" id="IPR004111">
    <property type="entry name" value="Repressor_TetR_C"/>
</dbReference>
<organism evidence="7 8">
    <name type="scientific">Rhodococcus olei</name>
    <dbReference type="NCBI Taxonomy" id="2161675"/>
    <lineage>
        <taxon>Bacteria</taxon>
        <taxon>Bacillati</taxon>
        <taxon>Actinomycetota</taxon>
        <taxon>Actinomycetes</taxon>
        <taxon>Mycobacteriales</taxon>
        <taxon>Nocardiaceae</taxon>
        <taxon>Rhodococcus</taxon>
    </lineage>
</organism>
<dbReference type="PANTHER" id="PTHR30055:SF151">
    <property type="entry name" value="TRANSCRIPTIONAL REGULATORY PROTEIN"/>
    <property type="match status" value="1"/>
</dbReference>
<dbReference type="InterPro" id="IPR036388">
    <property type="entry name" value="WH-like_DNA-bd_sf"/>
</dbReference>
<dbReference type="Pfam" id="PF00392">
    <property type="entry name" value="GntR"/>
    <property type="match status" value="1"/>
</dbReference>
<comment type="caution">
    <text evidence="7">The sequence shown here is derived from an EMBL/GenBank/DDBJ whole genome shotgun (WGS) entry which is preliminary data.</text>
</comment>
<dbReference type="EMBL" id="BAABFB010000063">
    <property type="protein sequence ID" value="GAA4485430.1"/>
    <property type="molecule type" value="Genomic_DNA"/>
</dbReference>
<dbReference type="PANTHER" id="PTHR30055">
    <property type="entry name" value="HTH-TYPE TRANSCRIPTIONAL REGULATOR RUTR"/>
    <property type="match status" value="1"/>
</dbReference>
<evidence type="ECO:0000313" key="8">
    <source>
        <dbReference type="Proteomes" id="UP001501183"/>
    </source>
</evidence>
<dbReference type="SMART" id="SM00345">
    <property type="entry name" value="HTH_GNTR"/>
    <property type="match status" value="1"/>
</dbReference>
<dbReference type="InterPro" id="IPR036271">
    <property type="entry name" value="Tet_transcr_reg_TetR-rel_C_sf"/>
</dbReference>
<keyword evidence="3" id="KW-0804">Transcription</keyword>
<dbReference type="RefSeq" id="WP_345349224.1">
    <property type="nucleotide sequence ID" value="NZ_BAABFB010000063.1"/>
</dbReference>
<evidence type="ECO:0000256" key="4">
    <source>
        <dbReference type="PROSITE-ProRule" id="PRU00335"/>
    </source>
</evidence>
<dbReference type="Pfam" id="PF02909">
    <property type="entry name" value="TetR_C_1"/>
    <property type="match status" value="1"/>
</dbReference>
<dbReference type="PROSITE" id="PS50977">
    <property type="entry name" value="HTH_TETR_2"/>
    <property type="match status" value="1"/>
</dbReference>
<feature type="domain" description="HTH gntR-type" evidence="5">
    <location>
        <begin position="2"/>
        <end position="70"/>
    </location>
</feature>
<evidence type="ECO:0000259" key="5">
    <source>
        <dbReference type="PROSITE" id="PS50949"/>
    </source>
</evidence>
<keyword evidence="8" id="KW-1185">Reference proteome</keyword>
<dbReference type="InterPro" id="IPR000524">
    <property type="entry name" value="Tscrpt_reg_HTH_GntR"/>
</dbReference>
<dbReference type="InterPro" id="IPR001647">
    <property type="entry name" value="HTH_TetR"/>
</dbReference>
<evidence type="ECO:0000259" key="6">
    <source>
        <dbReference type="PROSITE" id="PS50977"/>
    </source>
</evidence>
<dbReference type="InterPro" id="IPR050109">
    <property type="entry name" value="HTH-type_TetR-like_transc_reg"/>
</dbReference>
<feature type="DNA-binding region" description="H-T-H motif" evidence="4">
    <location>
        <begin position="108"/>
        <end position="127"/>
    </location>
</feature>
<dbReference type="Gene3D" id="1.10.10.60">
    <property type="entry name" value="Homeodomain-like"/>
    <property type="match status" value="1"/>
</dbReference>
<protein>
    <submittedName>
        <fullName evidence="7">GntR family transcriptional regulator</fullName>
    </submittedName>
</protein>
<name>A0ABP8PCL8_9NOCA</name>
<dbReference type="SUPFAM" id="SSF46785">
    <property type="entry name" value="Winged helix' DNA-binding domain"/>
    <property type="match status" value="1"/>
</dbReference>
<dbReference type="Gene3D" id="1.10.10.10">
    <property type="entry name" value="Winged helix-like DNA-binding domain superfamily/Winged helix DNA-binding domain"/>
    <property type="match status" value="1"/>
</dbReference>
<dbReference type="CDD" id="cd07377">
    <property type="entry name" value="WHTH_GntR"/>
    <property type="match status" value="1"/>
</dbReference>
<evidence type="ECO:0000256" key="1">
    <source>
        <dbReference type="ARBA" id="ARBA00023015"/>
    </source>
</evidence>
<dbReference type="InterPro" id="IPR036390">
    <property type="entry name" value="WH_DNA-bd_sf"/>
</dbReference>